<dbReference type="Proteomes" id="UP000067626">
    <property type="component" value="Chromosome"/>
</dbReference>
<evidence type="ECO:0000259" key="2">
    <source>
        <dbReference type="Pfam" id="PF03781"/>
    </source>
</evidence>
<dbReference type="InterPro" id="IPR016187">
    <property type="entry name" value="CTDL_fold"/>
</dbReference>
<dbReference type="InterPro" id="IPR051043">
    <property type="entry name" value="Sulfatase_Mod_Factor_Kinase"/>
</dbReference>
<evidence type="ECO:0000313" key="4">
    <source>
        <dbReference type="Proteomes" id="UP000067626"/>
    </source>
</evidence>
<dbReference type="Gene3D" id="3.90.1580.10">
    <property type="entry name" value="paralog of FGE (formylglycine-generating enzyme)"/>
    <property type="match status" value="1"/>
</dbReference>
<dbReference type="PANTHER" id="PTHR23150">
    <property type="entry name" value="SULFATASE MODIFYING FACTOR 1, 2"/>
    <property type="match status" value="1"/>
</dbReference>
<keyword evidence="4" id="KW-1185">Reference proteome</keyword>
<reference evidence="3 4" key="1">
    <citation type="submission" date="2015-07" db="EMBL/GenBank/DDBJ databases">
        <title>Genome analysis of myxobacterium Chondromyces crocatus Cm c5 reveals a high potential for natural compound synthesis and the genetic basis for the loss of fruiting body formation.</title>
        <authorList>
            <person name="Zaburannyi N."/>
            <person name="Bunk B."/>
            <person name="Maier J."/>
            <person name="Overmann J."/>
            <person name="Mueller R."/>
        </authorList>
    </citation>
    <scope>NUCLEOTIDE SEQUENCE [LARGE SCALE GENOMIC DNA]</scope>
    <source>
        <strain evidence="3 4">Cm c5</strain>
    </source>
</reference>
<name>A0A0K1EN98_CHOCO</name>
<feature type="domain" description="Sulfatase-modifying factor enzyme-like" evidence="2">
    <location>
        <begin position="71"/>
        <end position="285"/>
    </location>
</feature>
<dbReference type="OrthoDB" id="9768004at2"/>
<dbReference type="STRING" id="52.CMC5_065600"/>
<dbReference type="InterPro" id="IPR042095">
    <property type="entry name" value="SUMF_sf"/>
</dbReference>
<evidence type="ECO:0000313" key="3">
    <source>
        <dbReference type="EMBL" id="AKT42334.1"/>
    </source>
</evidence>
<feature type="region of interest" description="Disordered" evidence="1">
    <location>
        <begin position="342"/>
        <end position="363"/>
    </location>
</feature>
<dbReference type="PANTHER" id="PTHR23150:SF19">
    <property type="entry name" value="FORMYLGLYCINE-GENERATING ENZYME"/>
    <property type="match status" value="1"/>
</dbReference>
<dbReference type="SUPFAM" id="SSF56436">
    <property type="entry name" value="C-type lectin-like"/>
    <property type="match status" value="1"/>
</dbReference>
<dbReference type="AlphaFoldDB" id="A0A0K1EN98"/>
<feature type="region of interest" description="Disordered" evidence="1">
    <location>
        <begin position="292"/>
        <end position="315"/>
    </location>
</feature>
<dbReference type="InterPro" id="IPR005532">
    <property type="entry name" value="SUMF_dom"/>
</dbReference>
<feature type="compositionally biased region" description="Basic and acidic residues" evidence="1">
    <location>
        <begin position="296"/>
        <end position="305"/>
    </location>
</feature>
<organism evidence="3 4">
    <name type="scientific">Chondromyces crocatus</name>
    <dbReference type="NCBI Taxonomy" id="52"/>
    <lineage>
        <taxon>Bacteria</taxon>
        <taxon>Pseudomonadati</taxon>
        <taxon>Myxococcota</taxon>
        <taxon>Polyangia</taxon>
        <taxon>Polyangiales</taxon>
        <taxon>Polyangiaceae</taxon>
        <taxon>Chondromyces</taxon>
    </lineage>
</organism>
<dbReference type="KEGG" id="ccro:CMC5_065600"/>
<dbReference type="GO" id="GO:0120147">
    <property type="term" value="F:formylglycine-generating oxidase activity"/>
    <property type="evidence" value="ECO:0007669"/>
    <property type="project" value="TreeGrafter"/>
</dbReference>
<sequence>MRQPQPSQSHHLHDVAPDGGLSIVTLLMLLLTCCHEQLPDGVSAVPLTAPFIPALIEEKELRSLPAHASTPPDMVEVKEGMFLMGSRISEGCPEERPMHEVGVGAFFLDRTEVTASAYDACVQAGGCTPMLGSSFLCNGPTSGRGDHPANCVDFSQAEAYCRFVGKRLPSEREWEYAARGGSELRRFSWGDEPPDSQRACYNHPGTCPVGSFPEGAFGLLDMSGNVWEWTSTWFGAYPNEHTSGTHRVYRGGSFSRRFPKWLRNALRNRYQAHEWSASLGMRCARTISPVRCPASTEHRPSHDAEGPPSCERVSGIPTCEPGMEWTGERCALIAAPHLMPASYVGPRNEQRSTQTKTRGNDLPKGALPSLAEAATQETDTVVRVRTPTHDDDCKRHYPGTPTAYQFKGGTFHGRNPMIRAGGCVRRDMGEHWTSACCP</sequence>
<protein>
    <recommendedName>
        <fullName evidence="2">Sulfatase-modifying factor enzyme-like domain-containing protein</fullName>
    </recommendedName>
</protein>
<dbReference type="Pfam" id="PF03781">
    <property type="entry name" value="FGE-sulfatase"/>
    <property type="match status" value="1"/>
</dbReference>
<dbReference type="EMBL" id="CP012159">
    <property type="protein sequence ID" value="AKT42334.1"/>
    <property type="molecule type" value="Genomic_DNA"/>
</dbReference>
<accession>A0A0K1EN98</accession>
<gene>
    <name evidence="3" type="ORF">CMC5_065600</name>
</gene>
<evidence type="ECO:0000256" key="1">
    <source>
        <dbReference type="SAM" id="MobiDB-lite"/>
    </source>
</evidence>
<proteinExistence type="predicted"/>